<dbReference type="STRING" id="157910.SAMN05445850_2540"/>
<sequence>MEKDQHENFFARLISPMLDQLRRLAYDTRGEQSVDDLKTEAWIAAQDVRSEIGEAIEPEDERLQTAVLSKLRKAFGKFANRKMRFAVQLDHEQSGDDGDFLPNSVGASLAAPDVYEPEIAIERAEELAAQERCLAERFTEAVAYLRTLNHFDHDRQTIARYLAIPASTLETRLRRAESVAESQPSMFDHVEAVPIDFVPQPGCFRPRSIRKSKVFRSMCPVIRPWQCNLFSVWATVFARR</sequence>
<keyword evidence="2" id="KW-1185">Reference proteome</keyword>
<dbReference type="AlphaFoldDB" id="A0A1H1FRV2"/>
<dbReference type="RefSeq" id="WP_090803694.1">
    <property type="nucleotide sequence ID" value="NZ_FNKX01000001.1"/>
</dbReference>
<gene>
    <name evidence="1" type="ORF">SAMN05445850_2540</name>
</gene>
<reference evidence="2" key="1">
    <citation type="submission" date="2016-10" db="EMBL/GenBank/DDBJ databases">
        <authorList>
            <person name="Varghese N."/>
            <person name="Submissions S."/>
        </authorList>
    </citation>
    <scope>NUCLEOTIDE SEQUENCE [LARGE SCALE GENOMIC DNA]</scope>
    <source>
        <strain evidence="2">DUS833</strain>
    </source>
</reference>
<proteinExistence type="predicted"/>
<evidence type="ECO:0000313" key="2">
    <source>
        <dbReference type="Proteomes" id="UP000199365"/>
    </source>
</evidence>
<accession>A0A1H1FRV2</accession>
<evidence type="ECO:0000313" key="1">
    <source>
        <dbReference type="EMBL" id="SDR03621.1"/>
    </source>
</evidence>
<protein>
    <submittedName>
        <fullName evidence="1">Uncharacterized protein</fullName>
    </submittedName>
</protein>
<name>A0A1H1FRV2_9BURK</name>
<dbReference type="EMBL" id="FNKX01000001">
    <property type="protein sequence ID" value="SDR03621.1"/>
    <property type="molecule type" value="Genomic_DNA"/>
</dbReference>
<organism evidence="1 2">
    <name type="scientific">Paraburkholderia tuberum</name>
    <dbReference type="NCBI Taxonomy" id="157910"/>
    <lineage>
        <taxon>Bacteria</taxon>
        <taxon>Pseudomonadati</taxon>
        <taxon>Pseudomonadota</taxon>
        <taxon>Betaproteobacteria</taxon>
        <taxon>Burkholderiales</taxon>
        <taxon>Burkholderiaceae</taxon>
        <taxon>Paraburkholderia</taxon>
    </lineage>
</organism>
<dbReference type="Proteomes" id="UP000199365">
    <property type="component" value="Unassembled WGS sequence"/>
</dbReference>